<keyword evidence="1" id="KW-0175">Coiled coil</keyword>
<evidence type="ECO:0000256" key="1">
    <source>
        <dbReference type="SAM" id="Coils"/>
    </source>
</evidence>
<proteinExistence type="predicted"/>
<reference evidence="2 3" key="1">
    <citation type="journal article" date="2018" name="Front. Plant Sci.">
        <title>Red Clover (Trifolium pratense) and Zigzag Clover (T. medium) - A Picture of Genomic Similarities and Differences.</title>
        <authorList>
            <person name="Dluhosova J."/>
            <person name="Istvanek J."/>
            <person name="Nedelnik J."/>
            <person name="Repkova J."/>
        </authorList>
    </citation>
    <scope>NUCLEOTIDE SEQUENCE [LARGE SCALE GENOMIC DNA]</scope>
    <source>
        <strain evidence="3">cv. 10/8</strain>
        <tissue evidence="2">Leaf</tissue>
    </source>
</reference>
<evidence type="ECO:0000313" key="2">
    <source>
        <dbReference type="EMBL" id="MCI46676.1"/>
    </source>
</evidence>
<dbReference type="AlphaFoldDB" id="A0A392SFQ3"/>
<comment type="caution">
    <text evidence="2">The sequence shown here is derived from an EMBL/GenBank/DDBJ whole genome shotgun (WGS) entry which is preliminary data.</text>
</comment>
<name>A0A392SFQ3_9FABA</name>
<evidence type="ECO:0000313" key="3">
    <source>
        <dbReference type="Proteomes" id="UP000265520"/>
    </source>
</evidence>
<dbReference type="Proteomes" id="UP000265520">
    <property type="component" value="Unassembled WGS sequence"/>
</dbReference>
<accession>A0A392SFQ3</accession>
<feature type="coiled-coil region" evidence="1">
    <location>
        <begin position="12"/>
        <end position="39"/>
    </location>
</feature>
<feature type="non-terminal residue" evidence="2">
    <location>
        <position position="51"/>
    </location>
</feature>
<sequence length="51" mass="5487">MAGGTPQDNGSINQLKATVEEVLRQNTVLRAAMEKIEQECAANDDLGDEVL</sequence>
<organism evidence="2 3">
    <name type="scientific">Trifolium medium</name>
    <dbReference type="NCBI Taxonomy" id="97028"/>
    <lineage>
        <taxon>Eukaryota</taxon>
        <taxon>Viridiplantae</taxon>
        <taxon>Streptophyta</taxon>
        <taxon>Embryophyta</taxon>
        <taxon>Tracheophyta</taxon>
        <taxon>Spermatophyta</taxon>
        <taxon>Magnoliopsida</taxon>
        <taxon>eudicotyledons</taxon>
        <taxon>Gunneridae</taxon>
        <taxon>Pentapetalae</taxon>
        <taxon>rosids</taxon>
        <taxon>fabids</taxon>
        <taxon>Fabales</taxon>
        <taxon>Fabaceae</taxon>
        <taxon>Papilionoideae</taxon>
        <taxon>50 kb inversion clade</taxon>
        <taxon>NPAAA clade</taxon>
        <taxon>Hologalegina</taxon>
        <taxon>IRL clade</taxon>
        <taxon>Trifolieae</taxon>
        <taxon>Trifolium</taxon>
    </lineage>
</organism>
<dbReference type="EMBL" id="LXQA010360917">
    <property type="protein sequence ID" value="MCI46676.1"/>
    <property type="molecule type" value="Genomic_DNA"/>
</dbReference>
<protein>
    <submittedName>
        <fullName evidence="2">Uncharacterized protein</fullName>
    </submittedName>
</protein>
<keyword evidence="3" id="KW-1185">Reference proteome</keyword>